<dbReference type="KEGG" id="ude:JM47_00705"/>
<keyword evidence="3" id="KW-0238">DNA-binding</keyword>
<comment type="similarity">
    <text evidence="1">Belongs to the type-I restriction system S methylase family.</text>
</comment>
<evidence type="ECO:0000259" key="4">
    <source>
        <dbReference type="Pfam" id="PF01420"/>
    </source>
</evidence>
<keyword evidence="2" id="KW-0680">Restriction system</keyword>
<accession>A0A0C5S1A6</accession>
<evidence type="ECO:0000256" key="1">
    <source>
        <dbReference type="ARBA" id="ARBA00010923"/>
    </source>
</evidence>
<protein>
    <submittedName>
        <fullName evidence="5">Membrane protein</fullName>
    </submittedName>
</protein>
<evidence type="ECO:0000256" key="2">
    <source>
        <dbReference type="ARBA" id="ARBA00022747"/>
    </source>
</evidence>
<dbReference type="STRING" id="42094.JM47_00705"/>
<dbReference type="Gene3D" id="3.90.220.20">
    <property type="entry name" value="DNA methylase specificity domains"/>
    <property type="match status" value="1"/>
</dbReference>
<dbReference type="PANTHER" id="PTHR30408">
    <property type="entry name" value="TYPE-1 RESTRICTION ENZYME ECOKI SPECIFICITY PROTEIN"/>
    <property type="match status" value="1"/>
</dbReference>
<dbReference type="RefSeq" id="WP_208895105.1">
    <property type="nucleotide sequence ID" value="NZ_CP009770.1"/>
</dbReference>
<evidence type="ECO:0000313" key="6">
    <source>
        <dbReference type="Proteomes" id="UP000032261"/>
    </source>
</evidence>
<dbReference type="InterPro" id="IPR044946">
    <property type="entry name" value="Restrct_endonuc_typeI_TRD_sf"/>
</dbReference>
<dbReference type="Pfam" id="PF01420">
    <property type="entry name" value="Methylase_S"/>
    <property type="match status" value="1"/>
</dbReference>
<evidence type="ECO:0000313" key="5">
    <source>
        <dbReference type="EMBL" id="AJQ45170.1"/>
    </source>
</evidence>
<feature type="domain" description="Type I restriction modification DNA specificity" evidence="4">
    <location>
        <begin position="1"/>
        <end position="176"/>
    </location>
</feature>
<dbReference type="GO" id="GO:0009307">
    <property type="term" value="P:DNA restriction-modification system"/>
    <property type="evidence" value="ECO:0007669"/>
    <property type="project" value="UniProtKB-KW"/>
</dbReference>
<dbReference type="EMBL" id="CP009770">
    <property type="protein sequence ID" value="AJQ45170.1"/>
    <property type="molecule type" value="Genomic_DNA"/>
</dbReference>
<proteinExistence type="inferred from homology"/>
<dbReference type="CDD" id="cd17516">
    <property type="entry name" value="RMtype1_S_HinAWORF1578P-TRD2-CR2_like"/>
    <property type="match status" value="1"/>
</dbReference>
<reference evidence="5 6" key="1">
    <citation type="journal article" date="2015" name="Genome Announc.">
        <title>Genome Sequence of Ureaplasma diversum Strain ATCC 49782.</title>
        <authorList>
            <person name="Marques L.M."/>
            <person name="Guimaraes A.M."/>
            <person name="Martins H.B."/>
            <person name="Rezende I.S."/>
            <person name="Barbosa M.S."/>
            <person name="Campos G.B."/>
            <person name="do Nascimento N.C."/>
            <person name="Dos Santos A.P."/>
            <person name="Amorim A.T."/>
            <person name="Santos V.M."/>
            <person name="Messick J.B."/>
            <person name="Timenetsky J."/>
        </authorList>
    </citation>
    <scope>NUCLEOTIDE SEQUENCE [LARGE SCALE GENOMIC DNA]</scope>
    <source>
        <strain evidence="5 6">ATCC 49782</strain>
    </source>
</reference>
<dbReference type="AlphaFoldDB" id="A0A0C5S1A6"/>
<dbReference type="Proteomes" id="UP000032261">
    <property type="component" value="Chromosome"/>
</dbReference>
<dbReference type="PATRIC" id="fig|42094.4.peg.128"/>
<sequence length="179" mass="20193">MSEWKKVNIGNLGRIVTGKTPKTEIDSYYGGDMPFLTPSDDWTFKYVNNTKKYITEEGKNSVKGSLLPPNAVCVSCIGIIGKVLITTQETVTNQQINSIIVDEERYDVDFIYYAMVQYSKILESCNQSSTVVPIINKSTFSEFEILCPALSEQKKISKILSIIDQKINLNNQINDNLVY</sequence>
<dbReference type="SUPFAM" id="SSF116734">
    <property type="entry name" value="DNA methylase specificity domain"/>
    <property type="match status" value="1"/>
</dbReference>
<name>A0A0C5S1A6_9BACT</name>
<evidence type="ECO:0000256" key="3">
    <source>
        <dbReference type="ARBA" id="ARBA00023125"/>
    </source>
</evidence>
<gene>
    <name evidence="5" type="ORF">JM47_00705</name>
</gene>
<dbReference type="GO" id="GO:0003677">
    <property type="term" value="F:DNA binding"/>
    <property type="evidence" value="ECO:0007669"/>
    <property type="project" value="UniProtKB-KW"/>
</dbReference>
<organism evidence="5 6">
    <name type="scientific">Ureaplasma diversum</name>
    <dbReference type="NCBI Taxonomy" id="42094"/>
    <lineage>
        <taxon>Bacteria</taxon>
        <taxon>Bacillati</taxon>
        <taxon>Mycoplasmatota</taxon>
        <taxon>Mycoplasmoidales</taxon>
        <taxon>Mycoplasmoidaceae</taxon>
        <taxon>Ureaplasma</taxon>
    </lineage>
</organism>
<dbReference type="InterPro" id="IPR000055">
    <property type="entry name" value="Restrct_endonuc_typeI_TRD"/>
</dbReference>
<dbReference type="PANTHER" id="PTHR30408:SF12">
    <property type="entry name" value="TYPE I RESTRICTION ENZYME MJAVIII SPECIFICITY SUBUNIT"/>
    <property type="match status" value="1"/>
</dbReference>
<dbReference type="HOGENOM" id="CLU_021095_9_5_14"/>
<dbReference type="InterPro" id="IPR052021">
    <property type="entry name" value="Type-I_RS_S_subunit"/>
</dbReference>